<accession>A0AAD5UW03</accession>
<dbReference type="PANTHER" id="PTHR31297">
    <property type="entry name" value="GLUCAN ENDO-1,6-BETA-GLUCOSIDASE B"/>
    <property type="match status" value="1"/>
</dbReference>
<organism evidence="7 8">
    <name type="scientific">Meripilus lineatus</name>
    <dbReference type="NCBI Taxonomy" id="2056292"/>
    <lineage>
        <taxon>Eukaryota</taxon>
        <taxon>Fungi</taxon>
        <taxon>Dikarya</taxon>
        <taxon>Basidiomycota</taxon>
        <taxon>Agaricomycotina</taxon>
        <taxon>Agaricomycetes</taxon>
        <taxon>Polyporales</taxon>
        <taxon>Meripilaceae</taxon>
        <taxon>Meripilus</taxon>
    </lineage>
</organism>
<evidence type="ECO:0000256" key="3">
    <source>
        <dbReference type="ARBA" id="ARBA00023295"/>
    </source>
</evidence>
<dbReference type="AlphaFoldDB" id="A0AAD5UW03"/>
<evidence type="ECO:0000313" key="8">
    <source>
        <dbReference type="Proteomes" id="UP001212997"/>
    </source>
</evidence>
<dbReference type="InterPro" id="IPR017853">
    <property type="entry name" value="GH"/>
</dbReference>
<keyword evidence="2 4" id="KW-0378">Hydrolase</keyword>
<dbReference type="SUPFAM" id="SSF51445">
    <property type="entry name" value="(Trans)glycosidases"/>
    <property type="match status" value="1"/>
</dbReference>
<protein>
    <recommendedName>
        <fullName evidence="6">Glycoside hydrolase family 5 domain-containing protein</fullName>
    </recommendedName>
</protein>
<dbReference type="Gene3D" id="3.20.20.80">
    <property type="entry name" value="Glycosidases"/>
    <property type="match status" value="1"/>
</dbReference>
<dbReference type="GO" id="GO:0046557">
    <property type="term" value="F:glucan endo-1,6-beta-glucosidase activity"/>
    <property type="evidence" value="ECO:0007669"/>
    <property type="project" value="TreeGrafter"/>
</dbReference>
<evidence type="ECO:0000256" key="1">
    <source>
        <dbReference type="ARBA" id="ARBA00005641"/>
    </source>
</evidence>
<feature type="compositionally biased region" description="Polar residues" evidence="5">
    <location>
        <begin position="42"/>
        <end position="52"/>
    </location>
</feature>
<feature type="region of interest" description="Disordered" evidence="5">
    <location>
        <begin position="514"/>
        <end position="550"/>
    </location>
</feature>
<feature type="region of interest" description="Disordered" evidence="5">
    <location>
        <begin position="31"/>
        <end position="52"/>
    </location>
</feature>
<proteinExistence type="inferred from homology"/>
<feature type="compositionally biased region" description="Low complexity" evidence="5">
    <location>
        <begin position="526"/>
        <end position="537"/>
    </location>
</feature>
<dbReference type="GO" id="GO:0009986">
    <property type="term" value="C:cell surface"/>
    <property type="evidence" value="ECO:0007669"/>
    <property type="project" value="TreeGrafter"/>
</dbReference>
<keyword evidence="3 4" id="KW-0326">Glycosidase</keyword>
<name>A0AAD5UW03_9APHY</name>
<dbReference type="GO" id="GO:0005576">
    <property type="term" value="C:extracellular region"/>
    <property type="evidence" value="ECO:0007669"/>
    <property type="project" value="TreeGrafter"/>
</dbReference>
<dbReference type="Proteomes" id="UP001212997">
    <property type="component" value="Unassembled WGS sequence"/>
</dbReference>
<reference evidence="7" key="1">
    <citation type="submission" date="2022-07" db="EMBL/GenBank/DDBJ databases">
        <title>Genome Sequence of Physisporinus lineatus.</title>
        <authorList>
            <person name="Buettner E."/>
        </authorList>
    </citation>
    <scope>NUCLEOTIDE SEQUENCE</scope>
    <source>
        <strain evidence="7">VT162</strain>
    </source>
</reference>
<dbReference type="InterPro" id="IPR001547">
    <property type="entry name" value="Glyco_hydro_5"/>
</dbReference>
<dbReference type="EMBL" id="JANAWD010000534">
    <property type="protein sequence ID" value="KAJ3478153.1"/>
    <property type="molecule type" value="Genomic_DNA"/>
</dbReference>
<evidence type="ECO:0000256" key="5">
    <source>
        <dbReference type="SAM" id="MobiDB-lite"/>
    </source>
</evidence>
<comment type="caution">
    <text evidence="7">The sequence shown here is derived from an EMBL/GenBank/DDBJ whole genome shotgun (WGS) entry which is preliminary data.</text>
</comment>
<dbReference type="GO" id="GO:0009251">
    <property type="term" value="P:glucan catabolic process"/>
    <property type="evidence" value="ECO:0007669"/>
    <property type="project" value="TreeGrafter"/>
</dbReference>
<evidence type="ECO:0000256" key="4">
    <source>
        <dbReference type="RuleBase" id="RU361153"/>
    </source>
</evidence>
<keyword evidence="8" id="KW-1185">Reference proteome</keyword>
<gene>
    <name evidence="7" type="ORF">NLI96_g9957</name>
</gene>
<dbReference type="Pfam" id="PF00150">
    <property type="entry name" value="Cellulase"/>
    <property type="match status" value="1"/>
</dbReference>
<evidence type="ECO:0000313" key="7">
    <source>
        <dbReference type="EMBL" id="KAJ3478153.1"/>
    </source>
</evidence>
<sequence>MVTPGGSNTLLVALNLLQTLFNPLSRPLSTRDLQNPPLLPNDRQSAQFGNVDTIQPRRPSRFEASVRRMQARDDPCAVDPYNAPPVDMQTFPQFDQTTATVYRYRQQQSVNLGSWFVHESWMTPSLFQCAADPKVSEVDIAGGWGSTQSARWVLERHWDTFITEADFKNLASIGINTVRLPIGYWNLGPDFVQGTPYSKVGDVYANCWPRIVRTINIANKYGIGVLVDLHGAVGSQNGRDHSGVSDGTARLFNSPDNMKKTINVLTFLTQNLVNVSNVVGIQILNEPDYADNLEDFYTQAISAMRSAAPGADTFPLYMHDGFDLDRFSNFITKRNDFVVQDHHSYFVFTPNDQSLAASAHTANVNGPIAQSLQRVSDRQHRNLVVDEWSCALTAQSLQGEKNPDQAQRTFCTAQMDVYANTSAGWSFWAYRKEDCNSDPGWCFLAAVGKALPSTFFSYGAGASKAVLANNYDNPSTSNPSPSPTNYNAYYQHPDAPLIRGQNIRRPVSFAKRQQAKCSLRKRDSSDNNPSSTPSGTSPAPEPFITDPAQKGYSDGYMTAQIFSQHGSSKLGFTGQYIRDSIDALRSRGINNQNQGAYTDSFVKGLSEGEAAVVAGHA</sequence>
<evidence type="ECO:0000259" key="6">
    <source>
        <dbReference type="Pfam" id="PF00150"/>
    </source>
</evidence>
<feature type="domain" description="Glycoside hydrolase family 5" evidence="6">
    <location>
        <begin position="156"/>
        <end position="431"/>
    </location>
</feature>
<evidence type="ECO:0000256" key="2">
    <source>
        <dbReference type="ARBA" id="ARBA00022801"/>
    </source>
</evidence>
<dbReference type="InterPro" id="IPR050386">
    <property type="entry name" value="Glycosyl_hydrolase_5"/>
</dbReference>
<comment type="similarity">
    <text evidence="1 4">Belongs to the glycosyl hydrolase 5 (cellulase A) family.</text>
</comment>
<dbReference type="PANTHER" id="PTHR31297:SF43">
    <property type="entry name" value="GLUCAN 1,3-BETA-GLUCOSIDASE 3"/>
    <property type="match status" value="1"/>
</dbReference>